<reference evidence="4 5" key="1">
    <citation type="submission" date="2020-03" db="EMBL/GenBank/DDBJ databases">
        <title>Genomic Encyclopedia of Type Strains, Phase IV (KMG-IV): sequencing the most valuable type-strain genomes for metagenomic binning, comparative biology and taxonomic classification.</title>
        <authorList>
            <person name="Goeker M."/>
        </authorList>
    </citation>
    <scope>NUCLEOTIDE SEQUENCE [LARGE SCALE GENOMIC DNA]</scope>
    <source>
        <strain evidence="4 5">DSM 5718</strain>
    </source>
</reference>
<comment type="caution">
    <text evidence="4">The sequence shown here is derived from an EMBL/GenBank/DDBJ whole genome shotgun (WGS) entry which is preliminary data.</text>
</comment>
<dbReference type="InterPro" id="IPR016047">
    <property type="entry name" value="M23ase_b-sheet_dom"/>
</dbReference>
<feature type="transmembrane region" description="Helical" evidence="2">
    <location>
        <begin position="25"/>
        <end position="47"/>
    </location>
</feature>
<dbReference type="PANTHER" id="PTHR21666:SF286">
    <property type="entry name" value="LIPOPROTEIN NLPD"/>
    <property type="match status" value="1"/>
</dbReference>
<keyword evidence="2" id="KW-0812">Transmembrane</keyword>
<dbReference type="InterPro" id="IPR011055">
    <property type="entry name" value="Dup_hybrid_motif"/>
</dbReference>
<dbReference type="InterPro" id="IPR050570">
    <property type="entry name" value="Cell_wall_metabolism_enzyme"/>
</dbReference>
<dbReference type="EMBL" id="JAASRN010000001">
    <property type="protein sequence ID" value="NIK72897.1"/>
    <property type="molecule type" value="Genomic_DNA"/>
</dbReference>
<evidence type="ECO:0000256" key="1">
    <source>
        <dbReference type="SAM" id="Coils"/>
    </source>
</evidence>
<feature type="domain" description="M23ase beta-sheet core" evidence="3">
    <location>
        <begin position="201"/>
        <end position="297"/>
    </location>
</feature>
<keyword evidence="2" id="KW-0472">Membrane</keyword>
<evidence type="ECO:0000313" key="4">
    <source>
        <dbReference type="EMBL" id="NIK72897.1"/>
    </source>
</evidence>
<sequence length="325" mass="37358">MAKIKYYYDTQTCKYERVRTRPIDYILNALGFLALAFVLGIFISIFYSKYYKTFREGQLEQENEELRVQFEALHKEVEQLHKVLASLEERDNKIYRVIFAVDTIPSTVRQAGFGGTDHYKELFSRKTPTTESVLELRKKVDRLKRMVYIQSKSYDELVKLAKEKDKMLAHIPAIQPISNKQLTRLTSGFGYRYHPIYKVLQFHSGIDFAAPTGTPIYATADGVVSVVASSYGGYGKEVRIDHGYGYVTLYAHLSRFNVKPGQKVKRGQCIGYVGSTGLSTAPHLHYEVHYKGEPVNPVYYFFSELSDEEYNKILELASIENQSLE</sequence>
<evidence type="ECO:0000259" key="3">
    <source>
        <dbReference type="Pfam" id="PF01551"/>
    </source>
</evidence>
<keyword evidence="5" id="KW-1185">Reference proteome</keyword>
<keyword evidence="4" id="KW-0378">Hydrolase</keyword>
<dbReference type="SUPFAM" id="SSF51261">
    <property type="entry name" value="Duplicated hybrid motif"/>
    <property type="match status" value="1"/>
</dbReference>
<evidence type="ECO:0000256" key="2">
    <source>
        <dbReference type="SAM" id="Phobius"/>
    </source>
</evidence>
<evidence type="ECO:0000313" key="5">
    <source>
        <dbReference type="Proteomes" id="UP000537126"/>
    </source>
</evidence>
<gene>
    <name evidence="4" type="ORF">FHS56_000383</name>
</gene>
<dbReference type="RefSeq" id="WP_166918188.1">
    <property type="nucleotide sequence ID" value="NZ_JAASRN010000001.1"/>
</dbReference>
<dbReference type="FunFam" id="2.70.70.10:FF:000006">
    <property type="entry name" value="M23 family peptidase"/>
    <property type="match status" value="1"/>
</dbReference>
<dbReference type="AlphaFoldDB" id="A0A846MNG7"/>
<dbReference type="Pfam" id="PF01551">
    <property type="entry name" value="Peptidase_M23"/>
    <property type="match status" value="1"/>
</dbReference>
<proteinExistence type="predicted"/>
<keyword evidence="2" id="KW-1133">Transmembrane helix</keyword>
<accession>A0A846MNG7</accession>
<organism evidence="4 5">
    <name type="scientific">Thermonema lapsum</name>
    <dbReference type="NCBI Taxonomy" id="28195"/>
    <lineage>
        <taxon>Bacteria</taxon>
        <taxon>Pseudomonadati</taxon>
        <taxon>Bacteroidota</taxon>
        <taxon>Cytophagia</taxon>
        <taxon>Cytophagales</taxon>
        <taxon>Thermonemataceae</taxon>
        <taxon>Thermonema</taxon>
    </lineage>
</organism>
<dbReference type="CDD" id="cd12797">
    <property type="entry name" value="M23_peptidase"/>
    <property type="match status" value="1"/>
</dbReference>
<protein>
    <submittedName>
        <fullName evidence="4">Murein DD-endopeptidase MepM/ murein hydrolase activator NlpD</fullName>
    </submittedName>
</protein>
<feature type="coiled-coil region" evidence="1">
    <location>
        <begin position="56"/>
        <end position="90"/>
    </location>
</feature>
<name>A0A846MNG7_9BACT</name>
<dbReference type="GO" id="GO:0004222">
    <property type="term" value="F:metalloendopeptidase activity"/>
    <property type="evidence" value="ECO:0007669"/>
    <property type="project" value="TreeGrafter"/>
</dbReference>
<dbReference type="Proteomes" id="UP000537126">
    <property type="component" value="Unassembled WGS sequence"/>
</dbReference>
<keyword evidence="1" id="KW-0175">Coiled coil</keyword>
<dbReference type="Gene3D" id="2.70.70.10">
    <property type="entry name" value="Glucose Permease (Domain IIA)"/>
    <property type="match status" value="1"/>
</dbReference>
<dbReference type="PANTHER" id="PTHR21666">
    <property type="entry name" value="PEPTIDASE-RELATED"/>
    <property type="match status" value="1"/>
</dbReference>